<dbReference type="AlphaFoldDB" id="A0A6A6EEM4"/>
<keyword evidence="1" id="KW-0408">Iron</keyword>
<evidence type="ECO:0000313" key="4">
    <source>
        <dbReference type="Proteomes" id="UP000800200"/>
    </source>
</evidence>
<dbReference type="Gene3D" id="3.40.50.80">
    <property type="entry name" value="Nucleotide-binding domain of ferredoxin-NADP reductase (FNR) module"/>
    <property type="match status" value="1"/>
</dbReference>
<gene>
    <name evidence="3" type="ORF">K469DRAFT_767678</name>
</gene>
<proteinExistence type="predicted"/>
<dbReference type="InterPro" id="IPR039261">
    <property type="entry name" value="FNR_nucleotide-bd"/>
</dbReference>
<keyword evidence="2" id="KW-0411">Iron-sulfur</keyword>
<name>A0A6A6EEM4_9PEZI</name>
<keyword evidence="1" id="KW-0479">Metal-binding</keyword>
<dbReference type="Gene3D" id="3.10.20.30">
    <property type="match status" value="1"/>
</dbReference>
<dbReference type="InterPro" id="IPR036010">
    <property type="entry name" value="2Fe-2S_ferredoxin-like_sf"/>
</dbReference>
<reference evidence="3" key="1">
    <citation type="journal article" date="2020" name="Stud. Mycol.">
        <title>101 Dothideomycetes genomes: a test case for predicting lifestyles and emergence of pathogens.</title>
        <authorList>
            <person name="Haridas S."/>
            <person name="Albert R."/>
            <person name="Binder M."/>
            <person name="Bloem J."/>
            <person name="Labutti K."/>
            <person name="Salamov A."/>
            <person name="Andreopoulos B."/>
            <person name="Baker S."/>
            <person name="Barry K."/>
            <person name="Bills G."/>
            <person name="Bluhm B."/>
            <person name="Cannon C."/>
            <person name="Castanera R."/>
            <person name="Culley D."/>
            <person name="Daum C."/>
            <person name="Ezra D."/>
            <person name="Gonzalez J."/>
            <person name="Henrissat B."/>
            <person name="Kuo A."/>
            <person name="Liang C."/>
            <person name="Lipzen A."/>
            <person name="Lutzoni F."/>
            <person name="Magnuson J."/>
            <person name="Mondo S."/>
            <person name="Nolan M."/>
            <person name="Ohm R."/>
            <person name="Pangilinan J."/>
            <person name="Park H.-J."/>
            <person name="Ramirez L."/>
            <person name="Alfaro M."/>
            <person name="Sun H."/>
            <person name="Tritt A."/>
            <person name="Yoshinaga Y."/>
            <person name="Zwiers L.-H."/>
            <person name="Turgeon B."/>
            <person name="Goodwin S."/>
            <person name="Spatafora J."/>
            <person name="Crous P."/>
            <person name="Grigoriev I."/>
        </authorList>
    </citation>
    <scope>NUCLEOTIDE SEQUENCE</scope>
    <source>
        <strain evidence="3">CBS 207.26</strain>
    </source>
</reference>
<evidence type="ECO:0000256" key="2">
    <source>
        <dbReference type="ARBA" id="ARBA00023014"/>
    </source>
</evidence>
<protein>
    <submittedName>
        <fullName evidence="3">Uncharacterized protein</fullName>
    </submittedName>
</protein>
<dbReference type="InterPro" id="IPR012675">
    <property type="entry name" value="Beta-grasp_dom_sf"/>
</dbReference>
<dbReference type="EMBL" id="ML994623">
    <property type="protein sequence ID" value="KAF2188600.1"/>
    <property type="molecule type" value="Genomic_DNA"/>
</dbReference>
<evidence type="ECO:0000313" key="3">
    <source>
        <dbReference type="EMBL" id="KAF2188600.1"/>
    </source>
</evidence>
<dbReference type="CDD" id="cd00207">
    <property type="entry name" value="fer2"/>
    <property type="match status" value="1"/>
</dbReference>
<dbReference type="OrthoDB" id="5238236at2759"/>
<dbReference type="Proteomes" id="UP000800200">
    <property type="component" value="Unassembled WGS sequence"/>
</dbReference>
<organism evidence="3 4">
    <name type="scientific">Zopfia rhizophila CBS 207.26</name>
    <dbReference type="NCBI Taxonomy" id="1314779"/>
    <lineage>
        <taxon>Eukaryota</taxon>
        <taxon>Fungi</taxon>
        <taxon>Dikarya</taxon>
        <taxon>Ascomycota</taxon>
        <taxon>Pezizomycotina</taxon>
        <taxon>Dothideomycetes</taxon>
        <taxon>Dothideomycetes incertae sedis</taxon>
        <taxon>Zopfiaceae</taxon>
        <taxon>Zopfia</taxon>
    </lineage>
</organism>
<dbReference type="SUPFAM" id="SSF54292">
    <property type="entry name" value="2Fe-2S ferredoxin-like"/>
    <property type="match status" value="1"/>
</dbReference>
<sequence>MEVLAVGVALPQWHDINGKRTFTYIIPAPLNSGVIQVTADGMSKIKSPCTRDLSMHSSLTITITGASNWVSIAASGTGATGEKTSRSSGWDGTAAGYKANFGEKRLDAIDCAAIIRAAFDRSLKSRDTMNLPANNELLLNMLRLFFGRKVLMLDDQRRSGKNAWLAAVRLAHRSRCALALPNLYQASATGFNLDGSPVHFGYDAKASREYEEQGRDHDVRSCPDTQLMQNLITPDHNMRRSRASLPVEGRLSAFYNCGPQAFEETMRAALADLGVPAPMIRSEHFETGGAAEVPDSEEAVVHFTKSNVQATWTKDQPMTILELAERAGLNPDFGCRMGARGSCSFKLICGTTTGGMQPDGNIYICSAMPLAPQIEIGILKIPCPALSAHFADQKEFWLYEKMNCDIAAFSASVAFKRERRWYKASAVAIA</sequence>
<keyword evidence="4" id="KW-1185">Reference proteome</keyword>
<dbReference type="InterPro" id="IPR001041">
    <property type="entry name" value="2Fe-2S_ferredoxin-type"/>
</dbReference>
<dbReference type="GO" id="GO:0051537">
    <property type="term" value="F:2 iron, 2 sulfur cluster binding"/>
    <property type="evidence" value="ECO:0007669"/>
    <property type="project" value="UniProtKB-KW"/>
</dbReference>
<keyword evidence="1" id="KW-0001">2Fe-2S</keyword>
<accession>A0A6A6EEM4</accession>
<evidence type="ECO:0000256" key="1">
    <source>
        <dbReference type="ARBA" id="ARBA00022714"/>
    </source>
</evidence>
<dbReference type="SUPFAM" id="SSF52343">
    <property type="entry name" value="Ferredoxin reductase-like, C-terminal NADP-linked domain"/>
    <property type="match status" value="1"/>
</dbReference>